<evidence type="ECO:0000313" key="6">
    <source>
        <dbReference type="Proteomes" id="UP000075901"/>
    </source>
</evidence>
<dbReference type="SUPFAM" id="SSF57756">
    <property type="entry name" value="Retrovirus zinc finger-like domains"/>
    <property type="match status" value="1"/>
</dbReference>
<accession>A0A182SSQ4</accession>
<evidence type="ECO:0000256" key="3">
    <source>
        <dbReference type="SAM" id="MobiDB-lite"/>
    </source>
</evidence>
<dbReference type="Gene3D" id="4.10.60.10">
    <property type="entry name" value="Zinc finger, CCHC-type"/>
    <property type="match status" value="1"/>
</dbReference>
<dbReference type="VEuPathDB" id="VectorBase:AMAM012654"/>
<dbReference type="InterPro" id="IPR036875">
    <property type="entry name" value="Znf_CCHC_sf"/>
</dbReference>
<keyword evidence="1" id="KW-0863">Zinc-finger</keyword>
<protein>
    <recommendedName>
        <fullName evidence="4">CCHC-type domain-containing protein</fullName>
    </recommendedName>
</protein>
<dbReference type="GO" id="GO:0008270">
    <property type="term" value="F:zinc ion binding"/>
    <property type="evidence" value="ECO:0007669"/>
    <property type="project" value="UniProtKB-KW"/>
</dbReference>
<dbReference type="AlphaFoldDB" id="A0A182SSQ4"/>
<sequence>MSLRLRPGYTVVAQKPSKTSPSAAVLNASAASMKVRGCNKSEKVAISSSCLGFAAFKKEQLIEKLVCSTKECENLQVERDALRAERDDLRAQLNDLRREQESLRQALENVENRMQEMANKLPPQHDAETSARNSDIVLPEFRQQTKKGRQPKQTSTVAAVTMNNDDSANDGEKTKKRQRKRCQAMVVEANKEVSYADILRVLRTDESLTTVGQQMSKVRRTKNGSLLFELKHGREANPLTSALEKALEGKAKVSARAPITTVECRNLDEIATPEEVSVAIREMHGVVISPEAIRVRPAFPKGTQRAFFALYKADAEKLLSKPRLQVGWTVCSLREVIRETKCYHCWRLGHNASQCTGPDHTALCMKCGDKGHKRVECVSQQKCLDCSGESAYGHATGSYHCPNKRAAWRTASK</sequence>
<dbReference type="Proteomes" id="UP000075901">
    <property type="component" value="Unassembled WGS sequence"/>
</dbReference>
<dbReference type="EnsemblMetazoa" id="AMAM012654-RA">
    <property type="protein sequence ID" value="AMAM012654-PA"/>
    <property type="gene ID" value="AMAM012654"/>
</dbReference>
<dbReference type="InterPro" id="IPR001878">
    <property type="entry name" value="Znf_CCHC"/>
</dbReference>
<feature type="domain" description="CCHC-type" evidence="4">
    <location>
        <begin position="364"/>
        <end position="377"/>
    </location>
</feature>
<evidence type="ECO:0000256" key="2">
    <source>
        <dbReference type="SAM" id="Coils"/>
    </source>
</evidence>
<dbReference type="GO" id="GO:0003676">
    <property type="term" value="F:nucleic acid binding"/>
    <property type="evidence" value="ECO:0007669"/>
    <property type="project" value="InterPro"/>
</dbReference>
<keyword evidence="1" id="KW-0862">Zinc</keyword>
<reference evidence="5" key="2">
    <citation type="submission" date="2020-05" db="UniProtKB">
        <authorList>
            <consortium name="EnsemblMetazoa"/>
        </authorList>
    </citation>
    <scope>IDENTIFICATION</scope>
    <source>
        <strain evidence="5">maculatus3</strain>
    </source>
</reference>
<organism evidence="5 6">
    <name type="scientific">Anopheles maculatus</name>
    <dbReference type="NCBI Taxonomy" id="74869"/>
    <lineage>
        <taxon>Eukaryota</taxon>
        <taxon>Metazoa</taxon>
        <taxon>Ecdysozoa</taxon>
        <taxon>Arthropoda</taxon>
        <taxon>Hexapoda</taxon>
        <taxon>Insecta</taxon>
        <taxon>Pterygota</taxon>
        <taxon>Neoptera</taxon>
        <taxon>Endopterygota</taxon>
        <taxon>Diptera</taxon>
        <taxon>Nematocera</taxon>
        <taxon>Culicoidea</taxon>
        <taxon>Culicidae</taxon>
        <taxon>Anophelinae</taxon>
        <taxon>Anopheles</taxon>
        <taxon>Anopheles maculatus group</taxon>
    </lineage>
</organism>
<reference evidence="6" key="1">
    <citation type="submission" date="2013-09" db="EMBL/GenBank/DDBJ databases">
        <title>The Genome Sequence of Anopheles maculatus species B.</title>
        <authorList>
            <consortium name="The Broad Institute Genomics Platform"/>
            <person name="Neafsey D.E."/>
            <person name="Besansky N."/>
            <person name="Howell P."/>
            <person name="Walton C."/>
            <person name="Young S.K."/>
            <person name="Zeng Q."/>
            <person name="Gargeya S."/>
            <person name="Fitzgerald M."/>
            <person name="Haas B."/>
            <person name="Abouelleil A."/>
            <person name="Allen A.W."/>
            <person name="Alvarado L."/>
            <person name="Arachchi H.M."/>
            <person name="Berlin A.M."/>
            <person name="Chapman S.B."/>
            <person name="Gainer-Dewar J."/>
            <person name="Goldberg J."/>
            <person name="Griggs A."/>
            <person name="Gujja S."/>
            <person name="Hansen M."/>
            <person name="Howarth C."/>
            <person name="Imamovic A."/>
            <person name="Ireland A."/>
            <person name="Larimer J."/>
            <person name="McCowan C."/>
            <person name="Murphy C."/>
            <person name="Pearson M."/>
            <person name="Poon T.W."/>
            <person name="Priest M."/>
            <person name="Roberts A."/>
            <person name="Saif S."/>
            <person name="Shea T."/>
            <person name="Sisk P."/>
            <person name="Sykes S."/>
            <person name="Wortman J."/>
            <person name="Nusbaum C."/>
            <person name="Birren B."/>
        </authorList>
    </citation>
    <scope>NUCLEOTIDE SEQUENCE [LARGE SCALE GENOMIC DNA]</scope>
    <source>
        <strain evidence="6">maculatus3</strain>
    </source>
</reference>
<evidence type="ECO:0000313" key="5">
    <source>
        <dbReference type="EnsemblMetazoa" id="AMAM012654-PA"/>
    </source>
</evidence>
<keyword evidence="6" id="KW-1185">Reference proteome</keyword>
<keyword evidence="2" id="KW-0175">Coiled coil</keyword>
<name>A0A182SSQ4_9DIPT</name>
<dbReference type="Gene3D" id="1.20.5.1000">
    <property type="entry name" value="arf6 gtpase in complex with a specific effector, jip4"/>
    <property type="match status" value="1"/>
</dbReference>
<keyword evidence="1" id="KW-0479">Metal-binding</keyword>
<proteinExistence type="predicted"/>
<feature type="compositionally biased region" description="Polar residues" evidence="3">
    <location>
        <begin position="151"/>
        <end position="166"/>
    </location>
</feature>
<evidence type="ECO:0000256" key="1">
    <source>
        <dbReference type="PROSITE-ProRule" id="PRU00047"/>
    </source>
</evidence>
<evidence type="ECO:0000259" key="4">
    <source>
        <dbReference type="PROSITE" id="PS50158"/>
    </source>
</evidence>
<dbReference type="PROSITE" id="PS50158">
    <property type="entry name" value="ZF_CCHC"/>
    <property type="match status" value="1"/>
</dbReference>
<feature type="region of interest" description="Disordered" evidence="3">
    <location>
        <begin position="141"/>
        <end position="179"/>
    </location>
</feature>
<feature type="coiled-coil region" evidence="2">
    <location>
        <begin position="58"/>
        <end position="120"/>
    </location>
</feature>
<dbReference type="SMART" id="SM00343">
    <property type="entry name" value="ZnF_C2HC"/>
    <property type="match status" value="2"/>
</dbReference>